<keyword evidence="1 3" id="KW-0547">Nucleotide-binding</keyword>
<gene>
    <name evidence="6" type="ORF">TRFO_37021</name>
</gene>
<dbReference type="PROSITE" id="PS00107">
    <property type="entry name" value="PROTEIN_KINASE_ATP"/>
    <property type="match status" value="1"/>
</dbReference>
<dbReference type="Pfam" id="PF00069">
    <property type="entry name" value="Pkinase"/>
    <property type="match status" value="1"/>
</dbReference>
<dbReference type="PROSITE" id="PS00108">
    <property type="entry name" value="PROTEIN_KINASE_ST"/>
    <property type="match status" value="1"/>
</dbReference>
<dbReference type="Gene3D" id="1.10.510.10">
    <property type="entry name" value="Transferase(Phosphotransferase) domain 1"/>
    <property type="match status" value="1"/>
</dbReference>
<evidence type="ECO:0000259" key="5">
    <source>
        <dbReference type="PROSITE" id="PS50011"/>
    </source>
</evidence>
<comment type="similarity">
    <text evidence="4">Belongs to the protein kinase superfamily.</text>
</comment>
<evidence type="ECO:0000256" key="2">
    <source>
        <dbReference type="ARBA" id="ARBA00022840"/>
    </source>
</evidence>
<name>A0A1J4JC55_9EUKA</name>
<feature type="domain" description="Protein kinase" evidence="5">
    <location>
        <begin position="21"/>
        <end position="265"/>
    </location>
</feature>
<dbReference type="SUPFAM" id="SSF56112">
    <property type="entry name" value="Protein kinase-like (PK-like)"/>
    <property type="match status" value="1"/>
</dbReference>
<keyword evidence="6" id="KW-0808">Transferase</keyword>
<accession>A0A1J4JC55</accession>
<dbReference type="AlphaFoldDB" id="A0A1J4JC55"/>
<dbReference type="InterPro" id="IPR008271">
    <property type="entry name" value="Ser/Thr_kinase_AS"/>
</dbReference>
<proteinExistence type="inferred from homology"/>
<sequence length="358" mass="40934">MQILQPDDLELIIATLKFHFYEYTKIIGQGGYGSVHLIRSVGYSCSFVAKIVEQSRVKQDEISAMLSLTHPNIISMYEYFTDTKFMYMILEYCPGDSLSTFIKKKNFVPVPDLYYLCAKLLLAIKECHDNNIAHRDIKPGNILIDSNGRPKLVDFGLCMNSLEKGQLVNNFCGSKKYMAPEIIKKVPYDPKKSDVWTLGITFFVLATGKSPWDESNQSDIPIVLGVISYSEIRAHQDFIKIIRDMLQVNPNKRASIDEILVKPFLKPYLSTLSLQESSAVTNNMSATNVRRITFDRSRRYSVALIQHINEEKDTIESSKSERGNPVTLSFETRLQMNRPKIRKSFSKCLENNHPTFIC</sequence>
<dbReference type="PROSITE" id="PS50011">
    <property type="entry name" value="PROTEIN_KINASE_DOM"/>
    <property type="match status" value="1"/>
</dbReference>
<evidence type="ECO:0000313" key="6">
    <source>
        <dbReference type="EMBL" id="OHS96766.1"/>
    </source>
</evidence>
<evidence type="ECO:0000256" key="1">
    <source>
        <dbReference type="ARBA" id="ARBA00022741"/>
    </source>
</evidence>
<dbReference type="PANTHER" id="PTHR24362:SF309">
    <property type="entry name" value="PROTEIN KINASE DOMAIN-CONTAINING PROTEIN"/>
    <property type="match status" value="1"/>
</dbReference>
<keyword evidence="6" id="KW-0418">Kinase</keyword>
<dbReference type="FunFam" id="1.10.510.10:FF:000571">
    <property type="entry name" value="Maternal embryonic leucine zipper kinase"/>
    <property type="match status" value="1"/>
</dbReference>
<evidence type="ECO:0000256" key="4">
    <source>
        <dbReference type="RuleBase" id="RU000304"/>
    </source>
</evidence>
<feature type="binding site" evidence="3">
    <location>
        <position position="50"/>
    </location>
    <ligand>
        <name>ATP</name>
        <dbReference type="ChEBI" id="CHEBI:30616"/>
    </ligand>
</feature>
<evidence type="ECO:0000313" key="7">
    <source>
        <dbReference type="Proteomes" id="UP000179807"/>
    </source>
</evidence>
<reference evidence="6" key="1">
    <citation type="submission" date="2016-10" db="EMBL/GenBank/DDBJ databases">
        <authorList>
            <person name="Benchimol M."/>
            <person name="Almeida L.G."/>
            <person name="Vasconcelos A.T."/>
            <person name="Perreira-Neves A."/>
            <person name="Rosa I.A."/>
            <person name="Tasca T."/>
            <person name="Bogo M.R."/>
            <person name="de Souza W."/>
        </authorList>
    </citation>
    <scope>NUCLEOTIDE SEQUENCE [LARGE SCALE GENOMIC DNA]</scope>
    <source>
        <strain evidence="6">K</strain>
    </source>
</reference>
<dbReference type="RefSeq" id="XP_068349903.1">
    <property type="nucleotide sequence ID" value="XM_068511186.1"/>
</dbReference>
<dbReference type="GO" id="GO:0004674">
    <property type="term" value="F:protein serine/threonine kinase activity"/>
    <property type="evidence" value="ECO:0007669"/>
    <property type="project" value="UniProtKB-KW"/>
</dbReference>
<dbReference type="PANTHER" id="PTHR24362">
    <property type="entry name" value="SERINE/THREONINE-PROTEIN KINASE NEK"/>
    <property type="match status" value="1"/>
</dbReference>
<dbReference type="InterPro" id="IPR011009">
    <property type="entry name" value="Kinase-like_dom_sf"/>
</dbReference>
<dbReference type="InterPro" id="IPR000719">
    <property type="entry name" value="Prot_kinase_dom"/>
</dbReference>
<keyword evidence="4" id="KW-0723">Serine/threonine-protein kinase</keyword>
<keyword evidence="7" id="KW-1185">Reference proteome</keyword>
<evidence type="ECO:0000256" key="3">
    <source>
        <dbReference type="PROSITE-ProRule" id="PRU10141"/>
    </source>
</evidence>
<dbReference type="GeneID" id="94845890"/>
<dbReference type="VEuPathDB" id="TrichDB:TRFO_37021"/>
<dbReference type="EMBL" id="MLAK01001154">
    <property type="protein sequence ID" value="OHS96766.1"/>
    <property type="molecule type" value="Genomic_DNA"/>
</dbReference>
<dbReference type="InterPro" id="IPR017441">
    <property type="entry name" value="Protein_kinase_ATP_BS"/>
</dbReference>
<comment type="caution">
    <text evidence="6">The sequence shown here is derived from an EMBL/GenBank/DDBJ whole genome shotgun (WGS) entry which is preliminary data.</text>
</comment>
<dbReference type="Proteomes" id="UP000179807">
    <property type="component" value="Unassembled WGS sequence"/>
</dbReference>
<keyword evidence="2 3" id="KW-0067">ATP-binding</keyword>
<dbReference type="OrthoDB" id="6513151at2759"/>
<organism evidence="6 7">
    <name type="scientific">Tritrichomonas foetus</name>
    <dbReference type="NCBI Taxonomy" id="1144522"/>
    <lineage>
        <taxon>Eukaryota</taxon>
        <taxon>Metamonada</taxon>
        <taxon>Parabasalia</taxon>
        <taxon>Tritrichomonadida</taxon>
        <taxon>Tritrichomonadidae</taxon>
        <taxon>Tritrichomonas</taxon>
    </lineage>
</organism>
<dbReference type="SMART" id="SM00220">
    <property type="entry name" value="S_TKc"/>
    <property type="match status" value="1"/>
</dbReference>
<dbReference type="GO" id="GO:0005524">
    <property type="term" value="F:ATP binding"/>
    <property type="evidence" value="ECO:0007669"/>
    <property type="project" value="UniProtKB-UniRule"/>
</dbReference>
<protein>
    <submittedName>
        <fullName evidence="6">CAMK family protein kinase</fullName>
    </submittedName>
</protein>